<evidence type="ECO:0000313" key="3">
    <source>
        <dbReference type="Proteomes" id="UP000031668"/>
    </source>
</evidence>
<dbReference type="PANTHER" id="PTHR47163:SF2">
    <property type="entry name" value="SI:DKEY-17M8.2"/>
    <property type="match status" value="1"/>
</dbReference>
<gene>
    <name evidence="2" type="ORF">RF11_03425</name>
</gene>
<organism evidence="2 3">
    <name type="scientific">Thelohanellus kitauei</name>
    <name type="common">Myxosporean</name>
    <dbReference type="NCBI Taxonomy" id="669202"/>
    <lineage>
        <taxon>Eukaryota</taxon>
        <taxon>Metazoa</taxon>
        <taxon>Cnidaria</taxon>
        <taxon>Myxozoa</taxon>
        <taxon>Myxosporea</taxon>
        <taxon>Bivalvulida</taxon>
        <taxon>Platysporina</taxon>
        <taxon>Myxobolidae</taxon>
        <taxon>Thelohanellus</taxon>
    </lineage>
</organism>
<comment type="caution">
    <text evidence="2">The sequence shown here is derived from an EMBL/GenBank/DDBJ whole genome shotgun (WGS) entry which is preliminary data.</text>
</comment>
<evidence type="ECO:0000259" key="1">
    <source>
        <dbReference type="SMART" id="SM01126"/>
    </source>
</evidence>
<sequence>MAMEYLGLTAMTFVLTGVDTIGGENRVVEIDEAKIGKRKYNRGRWVGGYWIFGGFERNTGRLFVVQWKSYRDLNNHGFEHLTVNHSVNFVDPDCGAHTNNIDRIWRDVRSSIPRQTGESPISRRNFVISMLASRDLAHCRPVLGIGGPLVFPISEPAVSMVRGDHKLFTLVKDNKEDQMKGLWLLANERLIDSRRMPYLTLDQEGQKRKDRRSKASSANQGCNKSLENIKIRQGALVNECLNSCAKVAATGPESSVSPIADVPTALP</sequence>
<dbReference type="Proteomes" id="UP000031668">
    <property type="component" value="Unassembled WGS sequence"/>
</dbReference>
<evidence type="ECO:0000313" key="2">
    <source>
        <dbReference type="EMBL" id="KII67214.1"/>
    </source>
</evidence>
<name>A0A0C2INZ8_THEKT</name>
<dbReference type="PANTHER" id="PTHR47163">
    <property type="entry name" value="DDE_TNP_IS1595 DOMAIN-CONTAINING PROTEIN"/>
    <property type="match status" value="1"/>
</dbReference>
<accession>A0A0C2INZ8</accession>
<dbReference type="InterPro" id="IPR024445">
    <property type="entry name" value="Tnp_ISXO2-like"/>
</dbReference>
<dbReference type="SMART" id="SM01126">
    <property type="entry name" value="DDE_Tnp_IS1595"/>
    <property type="match status" value="1"/>
</dbReference>
<dbReference type="AlphaFoldDB" id="A0A0C2INZ8"/>
<dbReference type="OrthoDB" id="6611384at2759"/>
<dbReference type="InterPro" id="IPR053164">
    <property type="entry name" value="IS1016-like_transposase"/>
</dbReference>
<feature type="domain" description="ISXO2-like transposase" evidence="1">
    <location>
        <begin position="20"/>
        <end position="116"/>
    </location>
</feature>
<protein>
    <recommendedName>
        <fullName evidence="1">ISXO2-like transposase domain-containing protein</fullName>
    </recommendedName>
</protein>
<reference evidence="2 3" key="1">
    <citation type="journal article" date="2014" name="Genome Biol. Evol.">
        <title>The genome of the myxosporean Thelohanellus kitauei shows adaptations to nutrient acquisition within its fish host.</title>
        <authorList>
            <person name="Yang Y."/>
            <person name="Xiong J."/>
            <person name="Zhou Z."/>
            <person name="Huo F."/>
            <person name="Miao W."/>
            <person name="Ran C."/>
            <person name="Liu Y."/>
            <person name="Zhang J."/>
            <person name="Feng J."/>
            <person name="Wang M."/>
            <person name="Wang M."/>
            <person name="Wang L."/>
            <person name="Yao B."/>
        </authorList>
    </citation>
    <scope>NUCLEOTIDE SEQUENCE [LARGE SCALE GENOMIC DNA]</scope>
    <source>
        <strain evidence="2">Wuqing</strain>
    </source>
</reference>
<dbReference type="EMBL" id="JWZT01003271">
    <property type="protein sequence ID" value="KII67214.1"/>
    <property type="molecule type" value="Genomic_DNA"/>
</dbReference>
<keyword evidence="3" id="KW-1185">Reference proteome</keyword>
<proteinExistence type="predicted"/>